<dbReference type="Pfam" id="PF13649">
    <property type="entry name" value="Methyltransf_25"/>
    <property type="match status" value="1"/>
</dbReference>
<dbReference type="GO" id="GO:0032259">
    <property type="term" value="P:methylation"/>
    <property type="evidence" value="ECO:0007669"/>
    <property type="project" value="UniProtKB-KW"/>
</dbReference>
<dbReference type="InterPro" id="IPR051419">
    <property type="entry name" value="Lys/N-term_MeTrsfase_sf"/>
</dbReference>
<feature type="transmembrane region" description="Helical" evidence="4">
    <location>
        <begin position="145"/>
        <end position="162"/>
    </location>
</feature>
<keyword evidence="4" id="KW-1133">Transmembrane helix</keyword>
<reference evidence="6 7" key="1">
    <citation type="submission" date="2016-10" db="EMBL/GenBank/DDBJ databases">
        <authorList>
            <person name="de Groot N.N."/>
        </authorList>
    </citation>
    <scope>NUCLEOTIDE SEQUENCE [LARGE SCALE GENOMIC DNA]</scope>
    <source>
        <strain evidence="6 7">DSM 10317</strain>
    </source>
</reference>
<dbReference type="RefSeq" id="WP_090163806.1">
    <property type="nucleotide sequence ID" value="NZ_FMWK01000016.1"/>
</dbReference>
<evidence type="ECO:0000256" key="4">
    <source>
        <dbReference type="SAM" id="Phobius"/>
    </source>
</evidence>
<proteinExistence type="inferred from homology"/>
<organism evidence="6 7">
    <name type="scientific">Pseudobutyrivibrio xylanivorans</name>
    <dbReference type="NCBI Taxonomy" id="185007"/>
    <lineage>
        <taxon>Bacteria</taxon>
        <taxon>Bacillati</taxon>
        <taxon>Bacillota</taxon>
        <taxon>Clostridia</taxon>
        <taxon>Lachnospirales</taxon>
        <taxon>Lachnospiraceae</taxon>
        <taxon>Pseudobutyrivibrio</taxon>
    </lineage>
</organism>
<evidence type="ECO:0000256" key="1">
    <source>
        <dbReference type="ARBA" id="ARBA00008361"/>
    </source>
</evidence>
<name>A0A1G5S3B3_PSEXY</name>
<keyword evidence="4" id="KW-0812">Transmembrane</keyword>
<dbReference type="SUPFAM" id="SSF53335">
    <property type="entry name" value="S-adenosyl-L-methionine-dependent methyltransferases"/>
    <property type="match status" value="1"/>
</dbReference>
<gene>
    <name evidence="6" type="ORF">SAMN02910350_02516</name>
</gene>
<evidence type="ECO:0000256" key="2">
    <source>
        <dbReference type="ARBA" id="ARBA00022603"/>
    </source>
</evidence>
<dbReference type="PANTHER" id="PTHR12176">
    <property type="entry name" value="SAM-DEPENDENT METHYLTRANSFERASE SUPERFAMILY PROTEIN"/>
    <property type="match status" value="1"/>
</dbReference>
<feature type="domain" description="Methyltransferase" evidence="5">
    <location>
        <begin position="48"/>
        <end position="143"/>
    </location>
</feature>
<evidence type="ECO:0000313" key="7">
    <source>
        <dbReference type="Proteomes" id="UP000199428"/>
    </source>
</evidence>
<sequence>MEGREKIVNEFYAQYVEDNRLDRTRRGQMEYFTTMHYIHQYLKPGMKVVEIGAGTGRLSLDLAKEGYDVTAVEYTDANFEKLQKNAESFNNVTTIQGDAVNLHQLEDSAYDVTLLFGPMYHLYSEEDQLAALKEASRITKPDGKVFIAFISVYAIMYTNYLIEQCGDMRFGLEENYTKDYQVKHFPEQLFTGFDITEFEELVDKTTLKRIKTLATDGVIELVEMAGGSNFNLSDENFEAYKKYHLAMCEKRELLGSSNHLIVICNNQ</sequence>
<dbReference type="Proteomes" id="UP000199428">
    <property type="component" value="Unassembled WGS sequence"/>
</dbReference>
<dbReference type="CDD" id="cd02440">
    <property type="entry name" value="AdoMet_MTases"/>
    <property type="match status" value="1"/>
</dbReference>
<dbReference type="GO" id="GO:0008168">
    <property type="term" value="F:methyltransferase activity"/>
    <property type="evidence" value="ECO:0007669"/>
    <property type="project" value="UniProtKB-KW"/>
</dbReference>
<dbReference type="InterPro" id="IPR029063">
    <property type="entry name" value="SAM-dependent_MTases_sf"/>
</dbReference>
<evidence type="ECO:0000313" key="6">
    <source>
        <dbReference type="EMBL" id="SCZ80854.1"/>
    </source>
</evidence>
<keyword evidence="4" id="KW-0472">Membrane</keyword>
<evidence type="ECO:0000259" key="5">
    <source>
        <dbReference type="Pfam" id="PF13649"/>
    </source>
</evidence>
<keyword evidence="6" id="KW-0830">Ubiquinone</keyword>
<dbReference type="AlphaFoldDB" id="A0A1G5S3B3"/>
<comment type="similarity">
    <text evidence="1">Belongs to the methyltransferase superfamily.</text>
</comment>
<keyword evidence="3" id="KW-0808">Transferase</keyword>
<evidence type="ECO:0000256" key="3">
    <source>
        <dbReference type="ARBA" id="ARBA00022679"/>
    </source>
</evidence>
<dbReference type="InterPro" id="IPR041698">
    <property type="entry name" value="Methyltransf_25"/>
</dbReference>
<dbReference type="EMBL" id="FMWK01000016">
    <property type="protein sequence ID" value="SCZ80854.1"/>
    <property type="molecule type" value="Genomic_DNA"/>
</dbReference>
<dbReference type="Gene3D" id="3.40.50.150">
    <property type="entry name" value="Vaccinia Virus protein VP39"/>
    <property type="match status" value="1"/>
</dbReference>
<keyword evidence="2 6" id="KW-0489">Methyltransferase</keyword>
<protein>
    <submittedName>
        <fullName evidence="6">Ubiquinone/menaquinone biosynthesis C-methylase UbiE</fullName>
    </submittedName>
</protein>
<accession>A0A1G5S3B3</accession>